<dbReference type="SUPFAM" id="SSF46689">
    <property type="entry name" value="Homeodomain-like"/>
    <property type="match status" value="1"/>
</dbReference>
<dbReference type="PROSITE" id="PS51253">
    <property type="entry name" value="HTH_CENPB"/>
    <property type="match status" value="1"/>
</dbReference>
<evidence type="ECO:0000256" key="2">
    <source>
        <dbReference type="SAM" id="MobiDB-lite"/>
    </source>
</evidence>
<feature type="region of interest" description="Disordered" evidence="2">
    <location>
        <begin position="252"/>
        <end position="272"/>
    </location>
</feature>
<dbReference type="Gene3D" id="1.10.10.60">
    <property type="entry name" value="Homeodomain-like"/>
    <property type="match status" value="1"/>
</dbReference>
<dbReference type="InterPro" id="IPR009057">
    <property type="entry name" value="Homeodomain-like_sf"/>
</dbReference>
<keyword evidence="5" id="KW-1185">Reference proteome</keyword>
<name>A0A556U5A6_BAGYA</name>
<evidence type="ECO:0000313" key="4">
    <source>
        <dbReference type="EMBL" id="TSM85931.1"/>
    </source>
</evidence>
<gene>
    <name evidence="4" type="ORF">Baya_8139</name>
</gene>
<dbReference type="InterPro" id="IPR006600">
    <property type="entry name" value="HTH_CenpB_DNA-bd_dom"/>
</dbReference>
<organism evidence="4 5">
    <name type="scientific">Bagarius yarrelli</name>
    <name type="common">Goonch</name>
    <name type="synonym">Bagrus yarrelli</name>
    <dbReference type="NCBI Taxonomy" id="175774"/>
    <lineage>
        <taxon>Eukaryota</taxon>
        <taxon>Metazoa</taxon>
        <taxon>Chordata</taxon>
        <taxon>Craniata</taxon>
        <taxon>Vertebrata</taxon>
        <taxon>Euteleostomi</taxon>
        <taxon>Actinopterygii</taxon>
        <taxon>Neopterygii</taxon>
        <taxon>Teleostei</taxon>
        <taxon>Ostariophysi</taxon>
        <taxon>Siluriformes</taxon>
        <taxon>Sisoridae</taxon>
        <taxon>Sisorinae</taxon>
        <taxon>Bagarius</taxon>
    </lineage>
</organism>
<evidence type="ECO:0000259" key="3">
    <source>
        <dbReference type="PROSITE" id="PS51253"/>
    </source>
</evidence>
<accession>A0A556U5A6</accession>
<dbReference type="SMART" id="SM00674">
    <property type="entry name" value="CENPB"/>
    <property type="match status" value="1"/>
</dbReference>
<dbReference type="AlphaFoldDB" id="A0A556U5A6"/>
<protein>
    <recommendedName>
        <fullName evidence="3">HTH CENPB-type domain-containing protein</fullName>
    </recommendedName>
</protein>
<dbReference type="EMBL" id="VCAZ01000050">
    <property type="protein sequence ID" value="TSM85931.1"/>
    <property type="molecule type" value="Genomic_DNA"/>
</dbReference>
<comment type="caution">
    <text evidence="4">The sequence shown here is derived from an EMBL/GenBank/DDBJ whole genome shotgun (WGS) entry which is preliminary data.</text>
</comment>
<keyword evidence="1" id="KW-0238">DNA-binding</keyword>
<evidence type="ECO:0000256" key="1">
    <source>
        <dbReference type="ARBA" id="ARBA00023125"/>
    </source>
</evidence>
<dbReference type="Proteomes" id="UP000319801">
    <property type="component" value="Unassembled WGS sequence"/>
</dbReference>
<dbReference type="GO" id="GO:0003677">
    <property type="term" value="F:DNA binding"/>
    <property type="evidence" value="ECO:0007669"/>
    <property type="project" value="UniProtKB-KW"/>
</dbReference>
<feature type="compositionally biased region" description="Basic and acidic residues" evidence="2">
    <location>
        <begin position="129"/>
        <end position="139"/>
    </location>
</feature>
<feature type="region of interest" description="Disordered" evidence="2">
    <location>
        <begin position="108"/>
        <end position="143"/>
    </location>
</feature>
<evidence type="ECO:0000313" key="5">
    <source>
        <dbReference type="Proteomes" id="UP000319801"/>
    </source>
</evidence>
<reference evidence="4 5" key="1">
    <citation type="journal article" date="2019" name="Genome Biol. Evol.">
        <title>Whole-Genome Sequencing of the Giant Devil Catfish, Bagarius yarrelli.</title>
        <authorList>
            <person name="Jiang W."/>
            <person name="Lv Y."/>
            <person name="Cheng L."/>
            <person name="Yang K."/>
            <person name="Chao B."/>
            <person name="Wang X."/>
            <person name="Li Y."/>
            <person name="Pan X."/>
            <person name="You X."/>
            <person name="Zhang Y."/>
            <person name="Yang J."/>
            <person name="Li J."/>
            <person name="Zhang X."/>
            <person name="Liu S."/>
            <person name="Sun C."/>
            <person name="Yang J."/>
            <person name="Shi Q."/>
        </authorList>
    </citation>
    <scope>NUCLEOTIDE SEQUENCE [LARGE SCALE GENOMIC DNA]</scope>
    <source>
        <strain evidence="4">JWS20170419001</strain>
        <tissue evidence="4">Muscle</tissue>
    </source>
</reference>
<sequence length="284" mass="31913">MLWSLIHNRNGVIKGEKIKRDKSRWIGCGRSPRLEANIWKWIDRMRREGTAINDLMIHRTSIVIAAQMGLVNFRPSPRWYSGFKKREAVVRERYSIYPNLDVKHQPELRVSQHTRCSASRAADADAESPQEHSTQETQRETATVCETKQIPDQGNPRVLVGPRPFISLMTRHRSSLFRVFIRVGAQQKRLNGAKAESKSCITVTVMNSPCVCAQTQQENQRQAYCDSVGLPVGSNQINTAMISLSISSSSSQCFPGEETPTGCRASDQDGRKGLGSLLAQKQEM</sequence>
<dbReference type="OrthoDB" id="125347at2759"/>
<feature type="domain" description="HTH CENPB-type" evidence="3">
    <location>
        <begin position="22"/>
        <end position="93"/>
    </location>
</feature>
<proteinExistence type="predicted"/>
<dbReference type="Pfam" id="PF03221">
    <property type="entry name" value="HTH_Tnp_Tc5"/>
    <property type="match status" value="1"/>
</dbReference>